<dbReference type="Proteomes" id="UP000026960">
    <property type="component" value="Chromosome 2"/>
</dbReference>
<evidence type="ECO:0000256" key="2">
    <source>
        <dbReference type="ARBA" id="ARBA00022692"/>
    </source>
</evidence>
<accession>A0A0D3EZN0</accession>
<dbReference type="PaxDb" id="65489-OBART02G00730.1"/>
<evidence type="ECO:0000256" key="3">
    <source>
        <dbReference type="ARBA" id="ARBA00022989"/>
    </source>
</evidence>
<proteinExistence type="inferred from homology"/>
<dbReference type="AlphaFoldDB" id="A0A0D3EZN0"/>
<evidence type="ECO:0000256" key="1">
    <source>
        <dbReference type="ARBA" id="ARBA00004167"/>
    </source>
</evidence>
<keyword evidence="3" id="KW-1133">Transmembrane helix</keyword>
<dbReference type="Pfam" id="PF05633">
    <property type="entry name" value="ROH1-like"/>
    <property type="match status" value="1"/>
</dbReference>
<name>A0A0D3EZN0_9ORYZ</name>
<dbReference type="eggNOG" id="ENOG502QUJZ">
    <property type="taxonomic scope" value="Eukaryota"/>
</dbReference>
<protein>
    <submittedName>
        <fullName evidence="6">Uncharacterized protein</fullName>
    </submittedName>
</protein>
<evidence type="ECO:0000256" key="4">
    <source>
        <dbReference type="ARBA" id="ARBA00023136"/>
    </source>
</evidence>
<reference evidence="6" key="1">
    <citation type="journal article" date="2009" name="Rice">
        <title>De Novo Next Generation Sequencing of Plant Genomes.</title>
        <authorList>
            <person name="Rounsley S."/>
            <person name="Marri P.R."/>
            <person name="Yu Y."/>
            <person name="He R."/>
            <person name="Sisneros N."/>
            <person name="Goicoechea J.L."/>
            <person name="Lee S.J."/>
            <person name="Angelova A."/>
            <person name="Kudrna D."/>
            <person name="Luo M."/>
            <person name="Affourtit J."/>
            <person name="Desany B."/>
            <person name="Knight J."/>
            <person name="Niazi F."/>
            <person name="Egholm M."/>
            <person name="Wing R.A."/>
        </authorList>
    </citation>
    <scope>NUCLEOTIDE SEQUENCE [LARGE SCALE GENOMIC DNA]</scope>
    <source>
        <strain evidence="6">cv. IRGC 105608</strain>
    </source>
</reference>
<keyword evidence="7" id="KW-1185">Reference proteome</keyword>
<dbReference type="PANTHER" id="PTHR31509">
    <property type="entry name" value="BPS1-LIKE PROTEIN"/>
    <property type="match status" value="1"/>
</dbReference>
<organism evidence="6">
    <name type="scientific">Oryza barthii</name>
    <dbReference type="NCBI Taxonomy" id="65489"/>
    <lineage>
        <taxon>Eukaryota</taxon>
        <taxon>Viridiplantae</taxon>
        <taxon>Streptophyta</taxon>
        <taxon>Embryophyta</taxon>
        <taxon>Tracheophyta</taxon>
        <taxon>Spermatophyta</taxon>
        <taxon>Magnoliopsida</taxon>
        <taxon>Liliopsida</taxon>
        <taxon>Poales</taxon>
        <taxon>Poaceae</taxon>
        <taxon>BOP clade</taxon>
        <taxon>Oryzoideae</taxon>
        <taxon>Oryzeae</taxon>
        <taxon>Oryzinae</taxon>
        <taxon>Oryza</taxon>
    </lineage>
</organism>
<dbReference type="STRING" id="65489.A0A0D3EZN0"/>
<dbReference type="HOGENOM" id="CLU_1191461_0_0_1"/>
<reference evidence="6" key="2">
    <citation type="submission" date="2015-03" db="UniProtKB">
        <authorList>
            <consortium name="EnsemblPlants"/>
        </authorList>
    </citation>
    <scope>IDENTIFICATION</scope>
</reference>
<evidence type="ECO:0000313" key="7">
    <source>
        <dbReference type="Proteomes" id="UP000026960"/>
    </source>
</evidence>
<dbReference type="EnsemblPlants" id="OBART02G00730.1">
    <property type="protein sequence ID" value="OBART02G00730.1"/>
    <property type="gene ID" value="OBART02G00730"/>
</dbReference>
<keyword evidence="2" id="KW-0812">Transmembrane</keyword>
<evidence type="ECO:0000256" key="5">
    <source>
        <dbReference type="ARBA" id="ARBA00035114"/>
    </source>
</evidence>
<dbReference type="GO" id="GO:0016020">
    <property type="term" value="C:membrane"/>
    <property type="evidence" value="ECO:0007669"/>
    <property type="project" value="UniProtKB-SubCell"/>
</dbReference>
<dbReference type="InterPro" id="IPR008511">
    <property type="entry name" value="ROH1-like"/>
</dbReference>
<dbReference type="Gramene" id="OBART02G00730.1">
    <property type="protein sequence ID" value="OBART02G00730.1"/>
    <property type="gene ID" value="OBART02G00730"/>
</dbReference>
<evidence type="ECO:0000313" key="6">
    <source>
        <dbReference type="EnsemblPlants" id="OBART02G00730.1"/>
    </source>
</evidence>
<keyword evidence="4" id="KW-0472">Membrane</keyword>
<comment type="subcellular location">
    <subcellularLocation>
        <location evidence="1">Membrane</location>
        <topology evidence="1">Single-pass membrane protein</topology>
    </subcellularLocation>
</comment>
<comment type="similarity">
    <text evidence="5">Belongs to the ROH1 family.</text>
</comment>
<sequence>MAAADPPPPPTGMGFLGLLSFRRSATAVASFDPAQDDELQVLHALQAHVADRLAALSHHPPLLSLAFLSKLLDAVLSSDDAFREVLGIGPVAAALSRPPADRLAADLLDRTVKTLDILNAVSLTLASLRGSHRAALTAASIEKKNNTALHLKTVMSNVQSQEGSTAYEKPFTEEMIMIDGGGGAARWPGKHASRFGLTLVFLGVSAPPSPISRPPASAAAGDCSRFPSLLPFR</sequence>